<dbReference type="PANTHER" id="PTHR12526:SF622">
    <property type="entry name" value="GLYCOSYLTRANSFERASE (GROUP I)"/>
    <property type="match status" value="1"/>
</dbReference>
<protein>
    <submittedName>
        <fullName evidence="2">Lipopolysaccharides biosynthesis glycosyltransferase</fullName>
        <ecNumber evidence="2">2.4.-.-</ecNumber>
    </submittedName>
</protein>
<evidence type="ECO:0000313" key="3">
    <source>
        <dbReference type="Proteomes" id="UP000001225"/>
    </source>
</evidence>
<dbReference type="CDD" id="cd03794">
    <property type="entry name" value="GT4_WbuB-like"/>
    <property type="match status" value="1"/>
</dbReference>
<dbReference type="EMBL" id="AM902716">
    <property type="protein sequence ID" value="CAP45173.1"/>
    <property type="molecule type" value="Genomic_DNA"/>
</dbReference>
<dbReference type="STRING" id="94624.Bpet4821"/>
<dbReference type="AlphaFoldDB" id="A9IHA1"/>
<dbReference type="InterPro" id="IPR028098">
    <property type="entry name" value="Glyco_trans_4-like_N"/>
</dbReference>
<dbReference type="KEGG" id="bpt:Bpet4821"/>
<name>A9IHA1_BORPD</name>
<dbReference type="GO" id="GO:0016757">
    <property type="term" value="F:glycosyltransferase activity"/>
    <property type="evidence" value="ECO:0007669"/>
    <property type="project" value="UniProtKB-KW"/>
</dbReference>
<dbReference type="eggNOG" id="COG0438">
    <property type="taxonomic scope" value="Bacteria"/>
</dbReference>
<keyword evidence="3" id="KW-1185">Reference proteome</keyword>
<proteinExistence type="predicted"/>
<dbReference type="Gene3D" id="3.40.50.2000">
    <property type="entry name" value="Glycogen Phosphorylase B"/>
    <property type="match status" value="2"/>
</dbReference>
<evidence type="ECO:0000259" key="1">
    <source>
        <dbReference type="Pfam" id="PF13579"/>
    </source>
</evidence>
<dbReference type="PANTHER" id="PTHR12526">
    <property type="entry name" value="GLYCOSYLTRANSFERASE"/>
    <property type="match status" value="1"/>
</dbReference>
<feature type="domain" description="Glycosyltransferase subfamily 4-like N-terminal" evidence="1">
    <location>
        <begin position="25"/>
        <end position="202"/>
    </location>
</feature>
<reference evidence="2 3" key="1">
    <citation type="journal article" date="2008" name="BMC Genomics">
        <title>The missing link: Bordetella petrii is endowed with both the metabolic versatility of environmental bacteria and virulence traits of pathogenic Bordetellae.</title>
        <authorList>
            <person name="Gross R."/>
            <person name="Guzman C.A."/>
            <person name="Sebaihia M."/>
            <person name="Martins Dos Santos V.A."/>
            <person name="Pieper D.H."/>
            <person name="Koebnik R."/>
            <person name="Lechner M."/>
            <person name="Bartels D."/>
            <person name="Buhrmester J."/>
            <person name="Choudhuri J.V."/>
            <person name="Ebensen T."/>
            <person name="Gaigalat L."/>
            <person name="Herrmann S."/>
            <person name="Khachane A.N."/>
            <person name="Larisch C."/>
            <person name="Link S."/>
            <person name="Linke B."/>
            <person name="Meyer F."/>
            <person name="Mormann S."/>
            <person name="Nakunst D."/>
            <person name="Rueckert C."/>
            <person name="Schneiker-Bekel S."/>
            <person name="Schulze K."/>
            <person name="Vorhoelter F.J."/>
            <person name="Yevsa T."/>
            <person name="Engle J.T."/>
            <person name="Goldman W.E."/>
            <person name="Puehler A."/>
            <person name="Goebel U.B."/>
            <person name="Goesmann A."/>
            <person name="Bloecker H."/>
            <person name="Kaiser O."/>
            <person name="Martinez-Arias R."/>
        </authorList>
    </citation>
    <scope>NUCLEOTIDE SEQUENCE [LARGE SCALE GENOMIC DNA]</scope>
    <source>
        <strain evidence="3">ATCC BAA-461 / DSM 12804 / CCUG 43448 / CIP 107267 / Se-1111R</strain>
    </source>
</reference>
<evidence type="ECO:0000313" key="2">
    <source>
        <dbReference type="EMBL" id="CAP45173.1"/>
    </source>
</evidence>
<dbReference type="Pfam" id="PF13579">
    <property type="entry name" value="Glyco_trans_4_4"/>
    <property type="match status" value="1"/>
</dbReference>
<keyword evidence="2" id="KW-0808">Transferase</keyword>
<accession>A9IHA1</accession>
<dbReference type="Proteomes" id="UP000001225">
    <property type="component" value="Chromosome"/>
</dbReference>
<organism evidence="2 3">
    <name type="scientific">Bordetella petrii (strain ATCC BAA-461 / DSM 12804 / CCUG 43448 / CIP 107267 / Se-1111R)</name>
    <dbReference type="NCBI Taxonomy" id="340100"/>
    <lineage>
        <taxon>Bacteria</taxon>
        <taxon>Pseudomonadati</taxon>
        <taxon>Pseudomonadota</taxon>
        <taxon>Betaproteobacteria</taxon>
        <taxon>Burkholderiales</taxon>
        <taxon>Alcaligenaceae</taxon>
        <taxon>Bordetella</taxon>
    </lineage>
</organism>
<dbReference type="SUPFAM" id="SSF53756">
    <property type="entry name" value="UDP-Glycosyltransferase/glycogen phosphorylase"/>
    <property type="match status" value="1"/>
</dbReference>
<sequence length="420" mass="46211">MTTPTIWYVHPYAGGPGVGRYSRPYELGHAWQQAGARVVVITADFHHLQDTPGQHRGACDIEGVPYEFLGTPAYQGNGLGRLVNMAALAAQLLRRRDALQRRYGRPDMVIGSSPHPYAFPATHRIARYAGARSVFEVRDLWPLSLVELAGVRPSHPLVRATAWLERYAYRHADAVVSLLPLTAAYMQEKGLPAGHWHYIPNGVDTAAQAAADVSNPPMQQARRWQAEGRRVVVYAGALGVPNHVESLVQAMAALRARGERRIAALIVGRGERAQSLRDQVRQQGLQDCVALYDQIAKREVPALLGAADIGYISLKPERLFRFGVSPNKLFDYMLARLPVLFAVRAGNNPVADHDCGYSAQPGDADSIAQALQAFAALPDAELAAMGERGHRYVVSEHGYPQLARRYLDIVDMQQKPRNIG</sequence>
<gene>
    <name evidence="2" type="primary">wlbE</name>
    <name evidence="2" type="ordered locus">Bpet4821</name>
</gene>
<dbReference type="EC" id="2.4.-.-" evidence="2"/>
<dbReference type="Pfam" id="PF13692">
    <property type="entry name" value="Glyco_trans_1_4"/>
    <property type="match status" value="1"/>
</dbReference>
<keyword evidence="2" id="KW-0328">Glycosyltransferase</keyword>